<evidence type="ECO:0000313" key="7">
    <source>
        <dbReference type="EMBL" id="KAG0253978.1"/>
    </source>
</evidence>
<feature type="transmembrane region" description="Helical" evidence="6">
    <location>
        <begin position="356"/>
        <end position="376"/>
    </location>
</feature>
<feature type="transmembrane region" description="Helical" evidence="6">
    <location>
        <begin position="510"/>
        <end position="530"/>
    </location>
</feature>
<organism evidence="7 8">
    <name type="scientific">Actinomortierella ambigua</name>
    <dbReference type="NCBI Taxonomy" id="1343610"/>
    <lineage>
        <taxon>Eukaryota</taxon>
        <taxon>Fungi</taxon>
        <taxon>Fungi incertae sedis</taxon>
        <taxon>Mucoromycota</taxon>
        <taxon>Mortierellomycotina</taxon>
        <taxon>Mortierellomycetes</taxon>
        <taxon>Mortierellales</taxon>
        <taxon>Mortierellaceae</taxon>
        <taxon>Actinomortierella</taxon>
    </lineage>
</organism>
<dbReference type="Proteomes" id="UP000807716">
    <property type="component" value="Unassembled WGS sequence"/>
</dbReference>
<keyword evidence="3 6" id="KW-0812">Transmembrane</keyword>
<dbReference type="Pfam" id="PF00854">
    <property type="entry name" value="PTR2"/>
    <property type="match status" value="1"/>
</dbReference>
<dbReference type="Gene3D" id="1.20.1250.20">
    <property type="entry name" value="MFS general substrate transporter like domains"/>
    <property type="match status" value="1"/>
</dbReference>
<dbReference type="OrthoDB" id="8904098at2759"/>
<evidence type="ECO:0000313" key="8">
    <source>
        <dbReference type="Proteomes" id="UP000807716"/>
    </source>
</evidence>
<comment type="caution">
    <text evidence="7">The sequence shown here is derived from an EMBL/GenBank/DDBJ whole genome shotgun (WGS) entry which is preliminary data.</text>
</comment>
<evidence type="ECO:0000256" key="6">
    <source>
        <dbReference type="SAM" id="Phobius"/>
    </source>
</evidence>
<dbReference type="GO" id="GO:0022857">
    <property type="term" value="F:transmembrane transporter activity"/>
    <property type="evidence" value="ECO:0007669"/>
    <property type="project" value="InterPro"/>
</dbReference>
<dbReference type="EMBL" id="JAAAJB010000546">
    <property type="protein sequence ID" value="KAG0253978.1"/>
    <property type="molecule type" value="Genomic_DNA"/>
</dbReference>
<evidence type="ECO:0000256" key="1">
    <source>
        <dbReference type="ARBA" id="ARBA00004141"/>
    </source>
</evidence>
<dbReference type="PANTHER" id="PTHR11654">
    <property type="entry name" value="OLIGOPEPTIDE TRANSPORTER-RELATED"/>
    <property type="match status" value="1"/>
</dbReference>
<proteinExistence type="inferred from homology"/>
<feature type="transmembrane region" description="Helical" evidence="6">
    <location>
        <begin position="223"/>
        <end position="244"/>
    </location>
</feature>
<evidence type="ECO:0000256" key="3">
    <source>
        <dbReference type="ARBA" id="ARBA00022692"/>
    </source>
</evidence>
<dbReference type="AlphaFoldDB" id="A0A9P6PX54"/>
<gene>
    <name evidence="7" type="ORF">DFQ27_007102</name>
</gene>
<comment type="similarity">
    <text evidence="2">Belongs to the major facilitator superfamily. Proton-dependent oligopeptide transporter (POT/PTR) (TC 2.A.17) family.</text>
</comment>
<keyword evidence="5 6" id="KW-0472">Membrane</keyword>
<dbReference type="SUPFAM" id="SSF103473">
    <property type="entry name" value="MFS general substrate transporter"/>
    <property type="match status" value="1"/>
</dbReference>
<evidence type="ECO:0000256" key="4">
    <source>
        <dbReference type="ARBA" id="ARBA00022989"/>
    </source>
</evidence>
<protein>
    <submittedName>
        <fullName evidence="7">Uncharacterized protein</fullName>
    </submittedName>
</protein>
<dbReference type="GO" id="GO:0016020">
    <property type="term" value="C:membrane"/>
    <property type="evidence" value="ECO:0007669"/>
    <property type="project" value="UniProtKB-SubCell"/>
</dbReference>
<feature type="transmembrane region" description="Helical" evidence="6">
    <location>
        <begin position="191"/>
        <end position="211"/>
    </location>
</feature>
<reference evidence="7" key="1">
    <citation type="journal article" date="2020" name="Fungal Divers.">
        <title>Resolving the Mortierellaceae phylogeny through synthesis of multi-gene phylogenetics and phylogenomics.</title>
        <authorList>
            <person name="Vandepol N."/>
            <person name="Liber J."/>
            <person name="Desiro A."/>
            <person name="Na H."/>
            <person name="Kennedy M."/>
            <person name="Barry K."/>
            <person name="Grigoriev I.V."/>
            <person name="Miller A.N."/>
            <person name="O'Donnell K."/>
            <person name="Stajich J.E."/>
            <person name="Bonito G."/>
        </authorList>
    </citation>
    <scope>NUCLEOTIDE SEQUENCE</scope>
    <source>
        <strain evidence="7">BC1065</strain>
    </source>
</reference>
<keyword evidence="4 6" id="KW-1133">Transmembrane helix</keyword>
<dbReference type="InterPro" id="IPR036259">
    <property type="entry name" value="MFS_trans_sf"/>
</dbReference>
<evidence type="ECO:0000256" key="2">
    <source>
        <dbReference type="ARBA" id="ARBA00005982"/>
    </source>
</evidence>
<dbReference type="InterPro" id="IPR000109">
    <property type="entry name" value="POT_fam"/>
</dbReference>
<evidence type="ECO:0000256" key="5">
    <source>
        <dbReference type="ARBA" id="ARBA00023136"/>
    </source>
</evidence>
<feature type="transmembrane region" description="Helical" evidence="6">
    <location>
        <begin position="118"/>
        <end position="141"/>
    </location>
</feature>
<keyword evidence="8" id="KW-1185">Reference proteome</keyword>
<feature type="transmembrane region" description="Helical" evidence="6">
    <location>
        <begin position="388"/>
        <end position="406"/>
    </location>
</feature>
<accession>A0A9P6PX54</accession>
<feature type="transmembrane region" description="Helical" evidence="6">
    <location>
        <begin position="453"/>
        <end position="472"/>
    </location>
</feature>
<feature type="transmembrane region" description="Helical" evidence="6">
    <location>
        <begin position="306"/>
        <end position="327"/>
    </location>
</feature>
<name>A0A9P6PX54_9FUNG</name>
<feature type="transmembrane region" description="Helical" evidence="6">
    <location>
        <begin position="91"/>
        <end position="111"/>
    </location>
</feature>
<feature type="transmembrane region" description="Helical" evidence="6">
    <location>
        <begin position="58"/>
        <end position="79"/>
    </location>
</feature>
<feature type="transmembrane region" description="Helical" evidence="6">
    <location>
        <begin position="147"/>
        <end position="170"/>
    </location>
</feature>
<comment type="subcellular location">
    <subcellularLocation>
        <location evidence="1">Membrane</location>
        <topology evidence="1">Multi-pass membrane protein</topology>
    </subcellularLocation>
</comment>
<sequence>MAKVYDEEQSSLPTAVATTGPVTTGLSIKVKELLEREARLNETIDTNLRENIDRDPRAVWLLYAFQFFRGLTISLLIPIPAFIGNGEHRGVFMLAHSLLVGLLPLVGAMLADSYLGKWWTILVATVSLLAGAVSLTVVSATGAHTDAAVVVLYLSLVFTALGMGFAKPMIEALTGDQFLAVQERGIPRSFSLLYFAFSLGSMISQHVYRAFMYRYDRSSEGYLIYTPIVASCSALVLLPILLIGPRRFRTVLPMREFVPFKMVKTAVVAVRRFFSASPAERASMGHWLNFAAKDEGSLFVQEVHDFGLSMGHVLLPYFFLSALAMHVDYFQDSQMFTFNSTNSPFEFSNPLWGYDVHIYSVLTLLVFLTFVVYPLMERRGWNVSPHRRFGAASVCALLAFVLSEITDKIAKDAYTESLLRNLAPTESFTSDTLEDYRQPCPTCPNRWITFPQLFLLALHSALAVPAGIQIVYSETGRRLRTLAIVSWLLTEYLARITVQMRGTTYSVGYATMHATFSSLGVVGFVLFSVIMRYYTPRKGRTSINEAARQSREAEYSKL</sequence>